<dbReference type="SUPFAM" id="SSF48452">
    <property type="entry name" value="TPR-like"/>
    <property type="match status" value="1"/>
</dbReference>
<proteinExistence type="predicted"/>
<evidence type="ECO:0000313" key="2">
    <source>
        <dbReference type="EMBL" id="CAG8683413.1"/>
    </source>
</evidence>
<sequence length="92" mass="10573">MAPQQHRTKSYVFLQKRAKANEIERSQLIEELELMHGLTNIASVIIRRGIGLRQRGTHEKALMIFDKAVELFPTDAFALNHLKPIGPEYSFL</sequence>
<dbReference type="Gene3D" id="1.25.40.10">
    <property type="entry name" value="Tetratricopeptide repeat domain"/>
    <property type="match status" value="1"/>
</dbReference>
<dbReference type="InterPro" id="IPR011990">
    <property type="entry name" value="TPR-like_helical_dom_sf"/>
</dbReference>
<reference evidence="2" key="1">
    <citation type="submission" date="2021-06" db="EMBL/GenBank/DDBJ databases">
        <authorList>
            <person name="Kallberg Y."/>
            <person name="Tangrot J."/>
            <person name="Rosling A."/>
        </authorList>
    </citation>
    <scope>NUCLEOTIDE SEQUENCE</scope>
    <source>
        <strain evidence="2">MA453B</strain>
    </source>
</reference>
<keyword evidence="3" id="KW-1185">Reference proteome</keyword>
<comment type="caution">
    <text evidence="2">The sequence shown here is derived from an EMBL/GenBank/DDBJ whole genome shotgun (WGS) entry which is preliminary data.</text>
</comment>
<evidence type="ECO:0000256" key="1">
    <source>
        <dbReference type="PROSITE-ProRule" id="PRU00339"/>
    </source>
</evidence>
<dbReference type="InterPro" id="IPR019734">
    <property type="entry name" value="TPR_rpt"/>
</dbReference>
<dbReference type="AlphaFoldDB" id="A0A9N9HEV5"/>
<organism evidence="2 3">
    <name type="scientific">Dentiscutata erythropus</name>
    <dbReference type="NCBI Taxonomy" id="1348616"/>
    <lineage>
        <taxon>Eukaryota</taxon>
        <taxon>Fungi</taxon>
        <taxon>Fungi incertae sedis</taxon>
        <taxon>Mucoromycota</taxon>
        <taxon>Glomeromycotina</taxon>
        <taxon>Glomeromycetes</taxon>
        <taxon>Diversisporales</taxon>
        <taxon>Gigasporaceae</taxon>
        <taxon>Dentiscutata</taxon>
    </lineage>
</organism>
<dbReference type="EMBL" id="CAJVPY010007623">
    <property type="protein sequence ID" value="CAG8683413.1"/>
    <property type="molecule type" value="Genomic_DNA"/>
</dbReference>
<name>A0A9N9HEV5_9GLOM</name>
<keyword evidence="1" id="KW-0802">TPR repeat</keyword>
<feature type="repeat" description="TPR" evidence="1">
    <location>
        <begin position="42"/>
        <end position="75"/>
    </location>
</feature>
<gene>
    <name evidence="2" type="ORF">DERYTH_LOCUS11947</name>
</gene>
<evidence type="ECO:0000313" key="3">
    <source>
        <dbReference type="Proteomes" id="UP000789405"/>
    </source>
</evidence>
<dbReference type="PROSITE" id="PS50005">
    <property type="entry name" value="TPR"/>
    <property type="match status" value="1"/>
</dbReference>
<dbReference type="Proteomes" id="UP000789405">
    <property type="component" value="Unassembled WGS sequence"/>
</dbReference>
<accession>A0A9N9HEV5</accession>
<protein>
    <submittedName>
        <fullName evidence="2">22186_t:CDS:1</fullName>
    </submittedName>
</protein>